<feature type="domain" description="Dilute" evidence="3">
    <location>
        <begin position="428"/>
        <end position="719"/>
    </location>
</feature>
<evidence type="ECO:0000313" key="5">
    <source>
        <dbReference type="Proteomes" id="UP000612746"/>
    </source>
</evidence>
<dbReference type="Pfam" id="PF01843">
    <property type="entry name" value="DIL"/>
    <property type="match status" value="1"/>
</dbReference>
<feature type="compositionally biased region" description="Polar residues" evidence="2">
    <location>
        <begin position="791"/>
        <end position="810"/>
    </location>
</feature>
<proteinExistence type="predicted"/>
<evidence type="ECO:0000256" key="1">
    <source>
        <dbReference type="PROSITE-ProRule" id="PRU00023"/>
    </source>
</evidence>
<feature type="repeat" description="ANK" evidence="1">
    <location>
        <begin position="211"/>
        <end position="243"/>
    </location>
</feature>
<feature type="repeat" description="ANK" evidence="1">
    <location>
        <begin position="244"/>
        <end position="276"/>
    </location>
</feature>
<feature type="region of interest" description="Disordered" evidence="2">
    <location>
        <begin position="535"/>
        <end position="565"/>
    </location>
</feature>
<comment type="caution">
    <text evidence="4">The sequence shown here is derived from an EMBL/GenBank/DDBJ whole genome shotgun (WGS) entry which is preliminary data.</text>
</comment>
<feature type="region of interest" description="Disordered" evidence="2">
    <location>
        <begin position="307"/>
        <end position="331"/>
    </location>
</feature>
<feature type="region of interest" description="Disordered" evidence="2">
    <location>
        <begin position="1"/>
        <end position="50"/>
    </location>
</feature>
<dbReference type="GO" id="GO:0051020">
    <property type="term" value="F:GTPase binding"/>
    <property type="evidence" value="ECO:0007669"/>
    <property type="project" value="TreeGrafter"/>
</dbReference>
<evidence type="ECO:0000313" key="4">
    <source>
        <dbReference type="EMBL" id="KAG2181661.1"/>
    </source>
</evidence>
<accession>A0A8H7PX10</accession>
<sequence>MLARNSNASHVHNRTLPNDSPPTTPKWKSSLASPLRKASSDSQPKPGTKELKTRIAANYQELSAILTTMTPTNTQNRNLIPTTSVSTKLSEPLALPVTITPTKQPIEKPKPANLSIDIKPKIVKKAPPTQQPNSDNNNNEPIISYFIMLGDKIEDEQTILSYREMSDAEKTERITKIFTRAASNGDARKIRHMLSQEQLIPFIDIDRQDEDGTTPLIYAACFGALDVLRALLEAGANPNRQDKIGWSALMWAANNNHEDIVRTLIEFGGCPTPKSNSGCSVFDFINKENKSLNDLLARNSRDSISSISSFGPGHSGRSSSPSSFGSEADLSSRDWSSFDVSLKSPSYDERFESDFDDVDEFKWDECLLHQMFVFDARKLPKILDTVTFKMDLPPKSRQEIFVPASIIYLCARFAHYYCDADTVEMVLSEAMKRLRKCVQASAKNVHALSFWLTNMSTLLQYLKRDGGLMIAAAEYHVGLSELISETYILIIADAQNRIDKILEPSMLEHEQIGEMEQVSFVDEWRFFRRGSSRRQSTIISSPDPATSLKRTASLASRPVPDSKASKNLSPVSIISLLSSTIYVFRSYHVQPSIIVQAMAQFLYYISCEIFNRILGNRKMLCRSKALQVRMNLSVLEEWVRSQRLPPSLLSCFDPVTQLLQLLQCLSQLQEWDTFSATVAELTALNALQIRRCVTHYRYEVNEMKLPEEVDAQLGRLLESGNQTNQQKVKWDESSNRLSTDVESVESIGSTDRDSITSRRLSGGWFENDDEEIRERRDSKFILPFSLPTYSTEQQDISSKPEGISSTSSRHALTPCIPEDWMRQLDSI</sequence>
<dbReference type="PANTHER" id="PTHR16027">
    <property type="entry name" value="DILUTE DOMAIN-CONTAINING PROTEIN YPR089W"/>
    <property type="match status" value="1"/>
</dbReference>
<dbReference type="Gene3D" id="1.25.40.20">
    <property type="entry name" value="Ankyrin repeat-containing domain"/>
    <property type="match status" value="1"/>
</dbReference>
<protein>
    <recommendedName>
        <fullName evidence="3">Dilute domain-containing protein</fullName>
    </recommendedName>
</protein>
<dbReference type="PROSITE" id="PS51126">
    <property type="entry name" value="DILUTE"/>
    <property type="match status" value="1"/>
</dbReference>
<keyword evidence="5" id="KW-1185">Reference proteome</keyword>
<keyword evidence="1" id="KW-0040">ANK repeat</keyword>
<dbReference type="OrthoDB" id="2415636at2759"/>
<dbReference type="CDD" id="cd15473">
    <property type="entry name" value="Myo5p-like_CBD_DIL_ANK"/>
    <property type="match status" value="1"/>
</dbReference>
<dbReference type="InterPro" id="IPR052072">
    <property type="entry name" value="Vascular_dev_regulator"/>
</dbReference>
<dbReference type="Proteomes" id="UP000612746">
    <property type="component" value="Unassembled WGS sequence"/>
</dbReference>
<dbReference type="InterPro" id="IPR036770">
    <property type="entry name" value="Ankyrin_rpt-contain_sf"/>
</dbReference>
<organism evidence="4 5">
    <name type="scientific">Umbelopsis vinacea</name>
    <dbReference type="NCBI Taxonomy" id="44442"/>
    <lineage>
        <taxon>Eukaryota</taxon>
        <taxon>Fungi</taxon>
        <taxon>Fungi incertae sedis</taxon>
        <taxon>Mucoromycota</taxon>
        <taxon>Mucoromycotina</taxon>
        <taxon>Umbelopsidomycetes</taxon>
        <taxon>Umbelopsidales</taxon>
        <taxon>Umbelopsidaceae</taxon>
        <taxon>Umbelopsis</taxon>
    </lineage>
</organism>
<dbReference type="Pfam" id="PF12796">
    <property type="entry name" value="Ank_2"/>
    <property type="match status" value="1"/>
</dbReference>
<gene>
    <name evidence="4" type="ORF">INT44_008476</name>
</gene>
<dbReference type="InterPro" id="IPR002710">
    <property type="entry name" value="Dilute_dom"/>
</dbReference>
<dbReference type="AlphaFoldDB" id="A0A8H7PX10"/>
<dbReference type="InterPro" id="IPR037986">
    <property type="entry name" value="Myo5p-like_CBD_DIL"/>
</dbReference>
<dbReference type="PROSITE" id="PS50297">
    <property type="entry name" value="ANK_REP_REGION"/>
    <property type="match status" value="1"/>
</dbReference>
<dbReference type="PROSITE" id="PS50088">
    <property type="entry name" value="ANK_REPEAT"/>
    <property type="match status" value="2"/>
</dbReference>
<feature type="region of interest" description="Disordered" evidence="2">
    <location>
        <begin position="791"/>
        <end position="811"/>
    </location>
</feature>
<evidence type="ECO:0000256" key="2">
    <source>
        <dbReference type="SAM" id="MobiDB-lite"/>
    </source>
</evidence>
<dbReference type="SUPFAM" id="SSF48403">
    <property type="entry name" value="Ankyrin repeat"/>
    <property type="match status" value="1"/>
</dbReference>
<reference evidence="4" key="1">
    <citation type="submission" date="2020-12" db="EMBL/GenBank/DDBJ databases">
        <title>Metabolic potential, ecology and presence of endohyphal bacteria is reflected in genomic diversity of Mucoromycotina.</title>
        <authorList>
            <person name="Muszewska A."/>
            <person name="Okrasinska A."/>
            <person name="Steczkiewicz K."/>
            <person name="Drgas O."/>
            <person name="Orlowska M."/>
            <person name="Perlinska-Lenart U."/>
            <person name="Aleksandrzak-Piekarczyk T."/>
            <person name="Szatraj K."/>
            <person name="Zielenkiewicz U."/>
            <person name="Pilsyk S."/>
            <person name="Malc E."/>
            <person name="Mieczkowski P."/>
            <person name="Kruszewska J.S."/>
            <person name="Biernat P."/>
            <person name="Pawlowska J."/>
        </authorList>
    </citation>
    <scope>NUCLEOTIDE SEQUENCE</scope>
    <source>
        <strain evidence="4">WA0000051536</strain>
    </source>
</reference>
<dbReference type="PANTHER" id="PTHR16027:SF6">
    <property type="entry name" value="DILUTE DOMAIN-CONTAINING PROTEIN"/>
    <property type="match status" value="1"/>
</dbReference>
<dbReference type="SMART" id="SM00248">
    <property type="entry name" value="ANK"/>
    <property type="match status" value="2"/>
</dbReference>
<feature type="compositionally biased region" description="Polar residues" evidence="2">
    <location>
        <begin position="535"/>
        <end position="554"/>
    </location>
</feature>
<feature type="compositionally biased region" description="Polar residues" evidence="2">
    <location>
        <begin position="1"/>
        <end position="18"/>
    </location>
</feature>
<evidence type="ECO:0000259" key="3">
    <source>
        <dbReference type="PROSITE" id="PS51126"/>
    </source>
</evidence>
<feature type="compositionally biased region" description="Low complexity" evidence="2">
    <location>
        <begin position="307"/>
        <end position="326"/>
    </location>
</feature>
<dbReference type="InterPro" id="IPR002110">
    <property type="entry name" value="Ankyrin_rpt"/>
</dbReference>
<name>A0A8H7PX10_9FUNG</name>
<dbReference type="SMART" id="SM01132">
    <property type="entry name" value="DIL"/>
    <property type="match status" value="1"/>
</dbReference>
<dbReference type="EMBL" id="JAEPRA010000008">
    <property type="protein sequence ID" value="KAG2181661.1"/>
    <property type="molecule type" value="Genomic_DNA"/>
</dbReference>